<dbReference type="SUPFAM" id="SSF111283">
    <property type="entry name" value="Putative modulator of DNA gyrase, PmbA/TldD"/>
    <property type="match status" value="1"/>
</dbReference>
<organism evidence="2">
    <name type="scientific">Caldiarchaeum subterraneum</name>
    <dbReference type="NCBI Taxonomy" id="311458"/>
    <lineage>
        <taxon>Archaea</taxon>
        <taxon>Nitrososphaerota</taxon>
        <taxon>Candidatus Caldarchaeales</taxon>
        <taxon>Candidatus Caldarchaeaceae</taxon>
        <taxon>Candidatus Caldarchaeum</taxon>
    </lineage>
</organism>
<accession>A0A7C5Y9C9</accession>
<name>A0A7C5Y9C9_CALS0</name>
<dbReference type="Pfam" id="PF19289">
    <property type="entry name" value="PmbA_TldD_3rd"/>
    <property type="match status" value="1"/>
</dbReference>
<dbReference type="GO" id="GO:0006508">
    <property type="term" value="P:proteolysis"/>
    <property type="evidence" value="ECO:0007669"/>
    <property type="project" value="InterPro"/>
</dbReference>
<reference evidence="2" key="1">
    <citation type="journal article" date="2020" name="mSystems">
        <title>Genome- and Community-Level Interaction Insights into Carbon Utilization and Element Cycling Functions of Hydrothermarchaeota in Hydrothermal Sediment.</title>
        <authorList>
            <person name="Zhou Z."/>
            <person name="Liu Y."/>
            <person name="Xu W."/>
            <person name="Pan J."/>
            <person name="Luo Z.H."/>
            <person name="Li M."/>
        </authorList>
    </citation>
    <scope>NUCLEOTIDE SEQUENCE [LARGE SCALE GENOMIC DNA]</scope>
    <source>
        <strain evidence="2">SpSt-1084</strain>
    </source>
</reference>
<protein>
    <submittedName>
        <fullName evidence="2">TldD/PmbA family protein</fullName>
    </submittedName>
</protein>
<feature type="domain" description="Metalloprotease TldD/E C-terminal" evidence="1">
    <location>
        <begin position="223"/>
        <end position="440"/>
    </location>
</feature>
<gene>
    <name evidence="2" type="ORF">ENM42_00975</name>
</gene>
<evidence type="ECO:0000313" key="2">
    <source>
        <dbReference type="EMBL" id="HHR40382.1"/>
    </source>
</evidence>
<dbReference type="InterPro" id="IPR045569">
    <property type="entry name" value="Metalloprtase-TldD/E_C"/>
</dbReference>
<dbReference type="AlphaFoldDB" id="A0A7C5Y9C9"/>
<dbReference type="InterPro" id="IPR035068">
    <property type="entry name" value="TldD/PmbA_N"/>
</dbReference>
<sequence length="444" mass="48343">MKINAVLLRKIVKAAERLGASDVVVSSHENMWQMIRFSNNRITVSKNGSTTAIEAYVSVKGRRALQSTTDVSPKSLDELVKNVVATAKSAPQPDVYAPLPEGPFKYSKELLKPVSDDVTSDMLVGYVEEAVNSGLENGATRVAGSLVYSRGRTRLFTNADVEATASSMGLEISVRAFAADDATGHFVSVAGDPKEFNPRQAGAKAGEIAKMALNPVEGEAGVYEGLLGFMTFAHLLEQVGSWASAFYVDGEMSFLTGLLGQEPASKVFSLYDDPTLKGTYGATPFDDEGLPTRRNIIFEDGILKTYLHNSTTAKKFNTSSTANAGLIVPHPFNLVCKPGDKPFDKLISSIDNGIWITNDWYLRYQNYRTGEFSTIPRDGLFLIKNGGVEKPLKGLRLSDNIVNILKGIRALSSEAYWIRTWEITLPTYAPAAVVEKVNFTTSVK</sequence>
<comment type="caution">
    <text evidence="2">The sequence shown here is derived from an EMBL/GenBank/DDBJ whole genome shotgun (WGS) entry which is preliminary data.</text>
</comment>
<dbReference type="EMBL" id="DRXS01000053">
    <property type="protein sequence ID" value="HHR40382.1"/>
    <property type="molecule type" value="Genomic_DNA"/>
</dbReference>
<dbReference type="PANTHER" id="PTHR43666:SF1">
    <property type="entry name" value="CONSERVED PROTEIN"/>
    <property type="match status" value="1"/>
</dbReference>
<dbReference type="GO" id="GO:0008237">
    <property type="term" value="F:metallopeptidase activity"/>
    <property type="evidence" value="ECO:0007669"/>
    <property type="project" value="InterPro"/>
</dbReference>
<proteinExistence type="predicted"/>
<evidence type="ECO:0000259" key="1">
    <source>
        <dbReference type="Pfam" id="PF19289"/>
    </source>
</evidence>
<dbReference type="PANTHER" id="PTHR43666">
    <property type="entry name" value="TLDD PROTEIN"/>
    <property type="match status" value="1"/>
</dbReference>
<dbReference type="InterPro" id="IPR036059">
    <property type="entry name" value="TldD/PmbA_sf"/>
</dbReference>
<dbReference type="Gene3D" id="3.30.2290.10">
    <property type="entry name" value="PmbA/TldD superfamily"/>
    <property type="match status" value="1"/>
</dbReference>